<dbReference type="GO" id="GO:0043025">
    <property type="term" value="C:neuronal cell body"/>
    <property type="evidence" value="ECO:0007669"/>
    <property type="project" value="TreeGrafter"/>
</dbReference>
<dbReference type="OrthoDB" id="643377at2759"/>
<dbReference type="GO" id="GO:0007156">
    <property type="term" value="P:homophilic cell adhesion via plasma membrane adhesion molecules"/>
    <property type="evidence" value="ECO:0007669"/>
    <property type="project" value="TreeGrafter"/>
</dbReference>
<dbReference type="InterPro" id="IPR013783">
    <property type="entry name" value="Ig-like_fold"/>
</dbReference>
<dbReference type="InterPro" id="IPR003598">
    <property type="entry name" value="Ig_sub2"/>
</dbReference>
<evidence type="ECO:0000256" key="3">
    <source>
        <dbReference type="ARBA" id="ARBA00023319"/>
    </source>
</evidence>
<dbReference type="InterPro" id="IPR003599">
    <property type="entry name" value="Ig_sub"/>
</dbReference>
<dbReference type="Proteomes" id="UP000410492">
    <property type="component" value="Unassembled WGS sequence"/>
</dbReference>
<name>A0A653DNX0_CALMS</name>
<dbReference type="Gene3D" id="2.60.40.10">
    <property type="entry name" value="Immunoglobulins"/>
    <property type="match status" value="1"/>
</dbReference>
<proteinExistence type="predicted"/>
<dbReference type="InterPro" id="IPR013098">
    <property type="entry name" value="Ig_I-set"/>
</dbReference>
<dbReference type="GO" id="GO:0030424">
    <property type="term" value="C:axon"/>
    <property type="evidence" value="ECO:0007669"/>
    <property type="project" value="TreeGrafter"/>
</dbReference>
<feature type="transmembrane region" description="Helical" evidence="4">
    <location>
        <begin position="126"/>
        <end position="149"/>
    </location>
</feature>
<keyword evidence="2" id="KW-1015">Disulfide bond</keyword>
<keyword evidence="4" id="KW-0472">Membrane</keyword>
<accession>A0A653DNX0</accession>
<dbReference type="AlphaFoldDB" id="A0A653DNX0"/>
<evidence type="ECO:0000313" key="7">
    <source>
        <dbReference type="Proteomes" id="UP000410492"/>
    </source>
</evidence>
<protein>
    <recommendedName>
        <fullName evidence="5">Ig-like domain-containing protein</fullName>
    </recommendedName>
</protein>
<dbReference type="GO" id="GO:0008046">
    <property type="term" value="F:axon guidance receptor activity"/>
    <property type="evidence" value="ECO:0007669"/>
    <property type="project" value="TreeGrafter"/>
</dbReference>
<dbReference type="InterPro" id="IPR036179">
    <property type="entry name" value="Ig-like_dom_sf"/>
</dbReference>
<keyword evidence="3" id="KW-0393">Immunoglobulin domain</keyword>
<dbReference type="InterPro" id="IPR050958">
    <property type="entry name" value="Cell_Adh-Cytoskel_Orgn"/>
</dbReference>
<dbReference type="EMBL" id="CAACVG010013508">
    <property type="protein sequence ID" value="VEN61941.1"/>
    <property type="molecule type" value="Genomic_DNA"/>
</dbReference>
<keyword evidence="1" id="KW-0732">Signal</keyword>
<keyword evidence="7" id="KW-1185">Reference proteome</keyword>
<dbReference type="Pfam" id="PF07679">
    <property type="entry name" value="I-set"/>
    <property type="match status" value="1"/>
</dbReference>
<reference evidence="6 7" key="1">
    <citation type="submission" date="2019-01" db="EMBL/GenBank/DDBJ databases">
        <authorList>
            <person name="Sayadi A."/>
        </authorList>
    </citation>
    <scope>NUCLEOTIDE SEQUENCE [LARGE SCALE GENOMIC DNA]</scope>
</reference>
<evidence type="ECO:0000256" key="2">
    <source>
        <dbReference type="ARBA" id="ARBA00023157"/>
    </source>
</evidence>
<dbReference type="PANTHER" id="PTHR45080:SF8">
    <property type="entry name" value="IG-LIKE DOMAIN-CONTAINING PROTEIN"/>
    <property type="match status" value="1"/>
</dbReference>
<dbReference type="SMART" id="SM00408">
    <property type="entry name" value="IGc2"/>
    <property type="match status" value="1"/>
</dbReference>
<organism evidence="6 7">
    <name type="scientific">Callosobruchus maculatus</name>
    <name type="common">Southern cowpea weevil</name>
    <name type="synonym">Pulse bruchid</name>
    <dbReference type="NCBI Taxonomy" id="64391"/>
    <lineage>
        <taxon>Eukaryota</taxon>
        <taxon>Metazoa</taxon>
        <taxon>Ecdysozoa</taxon>
        <taxon>Arthropoda</taxon>
        <taxon>Hexapoda</taxon>
        <taxon>Insecta</taxon>
        <taxon>Pterygota</taxon>
        <taxon>Neoptera</taxon>
        <taxon>Endopterygota</taxon>
        <taxon>Coleoptera</taxon>
        <taxon>Polyphaga</taxon>
        <taxon>Cucujiformia</taxon>
        <taxon>Chrysomeloidea</taxon>
        <taxon>Chrysomelidae</taxon>
        <taxon>Bruchinae</taxon>
        <taxon>Bruchini</taxon>
        <taxon>Callosobruchus</taxon>
    </lineage>
</organism>
<gene>
    <name evidence="6" type="ORF">CALMAC_LOCUS19213</name>
</gene>
<dbReference type="SUPFAM" id="SSF48726">
    <property type="entry name" value="Immunoglobulin"/>
    <property type="match status" value="1"/>
</dbReference>
<evidence type="ECO:0000256" key="4">
    <source>
        <dbReference type="SAM" id="Phobius"/>
    </source>
</evidence>
<evidence type="ECO:0000313" key="6">
    <source>
        <dbReference type="EMBL" id="VEN61941.1"/>
    </source>
</evidence>
<dbReference type="FunFam" id="2.60.40.10:FF:000032">
    <property type="entry name" value="palladin isoform X1"/>
    <property type="match status" value="1"/>
</dbReference>
<evidence type="ECO:0000259" key="5">
    <source>
        <dbReference type="PROSITE" id="PS50835"/>
    </source>
</evidence>
<dbReference type="GO" id="GO:0005886">
    <property type="term" value="C:plasma membrane"/>
    <property type="evidence" value="ECO:0007669"/>
    <property type="project" value="TreeGrafter"/>
</dbReference>
<dbReference type="InterPro" id="IPR007110">
    <property type="entry name" value="Ig-like_dom"/>
</dbReference>
<sequence>MKPWDRLSLDEYACTPSIVSVKSVVYGIETNNVTLQCRTSGVPEPEVRWSFKNKVIANLSTPYAGSSKLYMMLVTNHTSDLRIYSVDVHDAGSYVCAAENRAGKAEASIQLHVSKKPPDGAFTNKMLVASVMTGVALVLVLCLVFLCLFSVRKKQVFKWGTGSARGRTITRRSR</sequence>
<keyword evidence="4" id="KW-0812">Transmembrane</keyword>
<dbReference type="GO" id="GO:0050808">
    <property type="term" value="P:synapse organization"/>
    <property type="evidence" value="ECO:0007669"/>
    <property type="project" value="TreeGrafter"/>
</dbReference>
<dbReference type="PANTHER" id="PTHR45080">
    <property type="entry name" value="CONTACTIN 5"/>
    <property type="match status" value="1"/>
</dbReference>
<keyword evidence="4" id="KW-1133">Transmembrane helix</keyword>
<dbReference type="SMART" id="SM00409">
    <property type="entry name" value="IG"/>
    <property type="match status" value="1"/>
</dbReference>
<dbReference type="PROSITE" id="PS50835">
    <property type="entry name" value="IG_LIKE"/>
    <property type="match status" value="1"/>
</dbReference>
<evidence type="ECO:0000256" key="1">
    <source>
        <dbReference type="ARBA" id="ARBA00022729"/>
    </source>
</evidence>
<feature type="domain" description="Ig-like" evidence="5">
    <location>
        <begin position="16"/>
        <end position="114"/>
    </location>
</feature>